<evidence type="ECO:0000313" key="1">
    <source>
        <dbReference type="EMBL" id="KXA89179.1"/>
    </source>
</evidence>
<reference evidence="1 2" key="1">
    <citation type="journal article" date="2016" name="Sci. Rep.">
        <title>Metabolic traits of an uncultured archaeal lineage -MSBL1- from brine pools of the Red Sea.</title>
        <authorList>
            <person name="Mwirichia R."/>
            <person name="Alam I."/>
            <person name="Rashid M."/>
            <person name="Vinu M."/>
            <person name="Ba-Alawi W."/>
            <person name="Anthony Kamau A."/>
            <person name="Kamanda Ngugi D."/>
            <person name="Goker M."/>
            <person name="Klenk H.P."/>
            <person name="Bajic V."/>
            <person name="Stingl U."/>
        </authorList>
    </citation>
    <scope>NUCLEOTIDE SEQUENCE [LARGE SCALE GENOMIC DNA]</scope>
    <source>
        <strain evidence="1">SCGC-AAA259A05</strain>
    </source>
</reference>
<organism evidence="1 2">
    <name type="scientific">candidate division MSBL1 archaeon SCGC-AAA259A05</name>
    <dbReference type="NCBI Taxonomy" id="1698259"/>
    <lineage>
        <taxon>Archaea</taxon>
        <taxon>Methanobacteriati</taxon>
        <taxon>Methanobacteriota</taxon>
        <taxon>candidate division MSBL1</taxon>
    </lineage>
</organism>
<gene>
    <name evidence="1" type="ORF">AKJ57_05730</name>
</gene>
<proteinExistence type="predicted"/>
<protein>
    <submittedName>
        <fullName evidence="1">Uncharacterized protein</fullName>
    </submittedName>
</protein>
<dbReference type="Proteomes" id="UP000070163">
    <property type="component" value="Unassembled WGS sequence"/>
</dbReference>
<dbReference type="EMBL" id="LHXJ01000093">
    <property type="protein sequence ID" value="KXA89179.1"/>
    <property type="molecule type" value="Genomic_DNA"/>
</dbReference>
<sequence length="70" mass="8423">MEDKLEELLKSEKFRETCQETLNEIENGNDPEYESEIVEGEEEIIRLSNKGYDSQKIDEGRWLMRKEIRE</sequence>
<keyword evidence="2" id="KW-1185">Reference proteome</keyword>
<dbReference type="AlphaFoldDB" id="A0A133U4Q8"/>
<comment type="caution">
    <text evidence="1">The sequence shown here is derived from an EMBL/GenBank/DDBJ whole genome shotgun (WGS) entry which is preliminary data.</text>
</comment>
<name>A0A133U4Q8_9EURY</name>
<accession>A0A133U4Q8</accession>
<evidence type="ECO:0000313" key="2">
    <source>
        <dbReference type="Proteomes" id="UP000070163"/>
    </source>
</evidence>